<dbReference type="SUPFAM" id="SSF54495">
    <property type="entry name" value="UBC-like"/>
    <property type="match status" value="1"/>
</dbReference>
<evidence type="ECO:0000313" key="1">
    <source>
        <dbReference type="EMBL" id="QHU11712.1"/>
    </source>
</evidence>
<organism evidence="1">
    <name type="scientific">viral metagenome</name>
    <dbReference type="NCBI Taxonomy" id="1070528"/>
    <lineage>
        <taxon>unclassified sequences</taxon>
        <taxon>metagenomes</taxon>
        <taxon>organismal metagenomes</taxon>
    </lineage>
</organism>
<dbReference type="EMBL" id="MN740788">
    <property type="protein sequence ID" value="QHU11712.1"/>
    <property type="molecule type" value="Genomic_DNA"/>
</dbReference>
<proteinExistence type="predicted"/>
<accession>A0A6C0K0Z7</accession>
<dbReference type="InterPro" id="IPR016135">
    <property type="entry name" value="UBQ-conjugating_enzyme/RWD"/>
</dbReference>
<dbReference type="AlphaFoldDB" id="A0A6C0K0Z7"/>
<reference evidence="1" key="1">
    <citation type="journal article" date="2020" name="Nature">
        <title>Giant virus diversity and host interactions through global metagenomics.</title>
        <authorList>
            <person name="Schulz F."/>
            <person name="Roux S."/>
            <person name="Paez-Espino D."/>
            <person name="Jungbluth S."/>
            <person name="Walsh D.A."/>
            <person name="Denef V.J."/>
            <person name="McMahon K.D."/>
            <person name="Konstantinidis K.T."/>
            <person name="Eloe-Fadrosh E.A."/>
            <person name="Kyrpides N.C."/>
            <person name="Woyke T."/>
        </authorList>
    </citation>
    <scope>NUCLEOTIDE SEQUENCE</scope>
    <source>
        <strain evidence="1">GVMAG-S-1101169-75</strain>
    </source>
</reference>
<protein>
    <submittedName>
        <fullName evidence="1">Uncharacterized protein</fullName>
    </submittedName>
</protein>
<name>A0A6C0K0Z7_9ZZZZ</name>
<sequence>MNPDLLYALPQDILTKIYTYDNTYFHKMKRCIAHVRLCGARKIRLQKEIRRLQEEAEVEVLSLPGAIRNVSILFHGKEFRMKVPVDYPFEPPVVYYEDKKFRTFDTWSPAASLLTVLLTCEVEENGGCEMC</sequence>
<dbReference type="CDD" id="cd00195">
    <property type="entry name" value="UBCc_UEV"/>
    <property type="match status" value="1"/>
</dbReference>